<feature type="region of interest" description="Disordered" evidence="1">
    <location>
        <begin position="379"/>
        <end position="399"/>
    </location>
</feature>
<protein>
    <submittedName>
        <fullName evidence="5">Uncharacterized protein</fullName>
    </submittedName>
</protein>
<evidence type="ECO:0000313" key="5">
    <source>
        <dbReference type="EMBL" id="NSJ45749.1"/>
    </source>
</evidence>
<dbReference type="Pfam" id="PF26615">
    <property type="entry name" value="DUF8195"/>
    <property type="match status" value="1"/>
</dbReference>
<dbReference type="InterPro" id="IPR058507">
    <property type="entry name" value="DUF8194"/>
</dbReference>
<reference evidence="5 6" key="1">
    <citation type="journal article" date="2020" name="Cell Host Microbe">
        <title>Functional and Genomic Variation between Human-Derived Isolates of Lachnospiraceae Reveals Inter- and Intra-Species Diversity.</title>
        <authorList>
            <person name="Sorbara M.T."/>
            <person name="Littmann E.R."/>
            <person name="Fontana E."/>
            <person name="Moody T.U."/>
            <person name="Kohout C.E."/>
            <person name="Gjonbalaj M."/>
            <person name="Eaton V."/>
            <person name="Seok R."/>
            <person name="Leiner I.M."/>
            <person name="Pamer E.G."/>
        </authorList>
    </citation>
    <scope>NUCLEOTIDE SEQUENCE [LARGE SCALE GENOMIC DNA]</scope>
    <source>
        <strain evidence="5 6">MSK.2.26</strain>
    </source>
</reference>
<dbReference type="AlphaFoldDB" id="A0ABD6LMC3"/>
<evidence type="ECO:0000256" key="1">
    <source>
        <dbReference type="SAM" id="MobiDB-lite"/>
    </source>
</evidence>
<organism evidence="5 6">
    <name type="scientific">Enterocloster clostridioformis</name>
    <dbReference type="NCBI Taxonomy" id="1531"/>
    <lineage>
        <taxon>Bacteria</taxon>
        <taxon>Bacillati</taxon>
        <taxon>Bacillota</taxon>
        <taxon>Clostridia</taxon>
        <taxon>Lachnospirales</taxon>
        <taxon>Lachnospiraceae</taxon>
        <taxon>Enterocloster</taxon>
    </lineage>
</organism>
<dbReference type="InterPro" id="IPR058508">
    <property type="entry name" value="DUF8195"/>
</dbReference>
<accession>A0ABD6LMC3</accession>
<gene>
    <name evidence="5" type="ORF">G5B26_19680</name>
</gene>
<dbReference type="Proteomes" id="UP000719916">
    <property type="component" value="Unassembled WGS sequence"/>
</dbReference>
<evidence type="ECO:0000259" key="3">
    <source>
        <dbReference type="Pfam" id="PF26614"/>
    </source>
</evidence>
<sequence length="444" mass="48910">MKMEIRLALWIKRIVTRHRFGGVFSLRMCRNGAKILAVLAMALMLMSPLTAYAVGEGNLDGGGGSMGQGTSQNKWTPGMEGVRVTVILADTRTPVTQPIDFTNKRPTNIQLHFGKVSKLSYNKGTALSASGEAYTFVNPGQSLPRIISSQSLGAASIEAIKSYFTDEQVIRSIANLTGMDFEVLTNGKYKLLLEPIAYVVFQGVNVAMTATEAALYDQTVNGAMRAMLPTVGFQNLPLSMFLETADLGYPAWSGPKSGVRSNQEIITSLGLGIVRFNETTTPPAVDAFDYEYRVNTEVITAVTVRGGQSDPDHPVSVTFRVAGRTMRVDHVYYPEGDSQIAWIRWTTPSTPQTMTIHVTVSGGGRTDKNTITANIVDLSKNPPPDPNADDRNDGFTIPSVPSREQVTRADWGVWRPWWYSYWVWHSGDDDDDGYWCDHARFVFS</sequence>
<feature type="domain" description="DUF8194" evidence="3">
    <location>
        <begin position="288"/>
        <end position="377"/>
    </location>
</feature>
<dbReference type="Pfam" id="PF26614">
    <property type="entry name" value="DUF8194"/>
    <property type="match status" value="1"/>
</dbReference>
<feature type="domain" description="DUF8195" evidence="4">
    <location>
        <begin position="381"/>
        <end position="443"/>
    </location>
</feature>
<evidence type="ECO:0000259" key="2">
    <source>
        <dbReference type="Pfam" id="PF26613"/>
    </source>
</evidence>
<comment type="caution">
    <text evidence="5">The sequence shown here is derived from an EMBL/GenBank/DDBJ whole genome shotgun (WGS) entry which is preliminary data.</text>
</comment>
<name>A0ABD6LMC3_9FIRM</name>
<proteinExistence type="predicted"/>
<evidence type="ECO:0000313" key="6">
    <source>
        <dbReference type="Proteomes" id="UP000719916"/>
    </source>
</evidence>
<dbReference type="Pfam" id="PF26613">
    <property type="entry name" value="DUF8193"/>
    <property type="match status" value="1"/>
</dbReference>
<dbReference type="EMBL" id="JAAISW010000044">
    <property type="protein sequence ID" value="NSJ45749.1"/>
    <property type="molecule type" value="Genomic_DNA"/>
</dbReference>
<dbReference type="InterPro" id="IPR058506">
    <property type="entry name" value="DUF8193"/>
</dbReference>
<evidence type="ECO:0000259" key="4">
    <source>
        <dbReference type="Pfam" id="PF26615"/>
    </source>
</evidence>
<feature type="domain" description="DUF8193" evidence="2">
    <location>
        <begin position="55"/>
        <end position="275"/>
    </location>
</feature>